<dbReference type="InterPro" id="IPR050216">
    <property type="entry name" value="LRR_domain-containing"/>
</dbReference>
<dbReference type="InterPro" id="IPR001611">
    <property type="entry name" value="Leu-rich_rpt"/>
</dbReference>
<dbReference type="Pfam" id="PF23598">
    <property type="entry name" value="LRR_14"/>
    <property type="match status" value="1"/>
</dbReference>
<feature type="region of interest" description="Disordered" evidence="3">
    <location>
        <begin position="72"/>
        <end position="96"/>
    </location>
</feature>
<feature type="domain" description="Disease resistance R13L4/SHOC-2-like LRR" evidence="4">
    <location>
        <begin position="205"/>
        <end position="322"/>
    </location>
</feature>
<dbReference type="InterPro" id="IPR055414">
    <property type="entry name" value="LRR_R13L4/SHOC2-like"/>
</dbReference>
<feature type="compositionally biased region" description="Basic and acidic residues" evidence="3">
    <location>
        <begin position="87"/>
        <end position="96"/>
    </location>
</feature>
<dbReference type="SUPFAM" id="SSF52058">
    <property type="entry name" value="L domain-like"/>
    <property type="match status" value="1"/>
</dbReference>
<gene>
    <name evidence="5" type="ORF">Z043_119209</name>
</gene>
<organism evidence="5 6">
    <name type="scientific">Scleropages formosus</name>
    <name type="common">Asian bonytongue</name>
    <name type="synonym">Osteoglossum formosum</name>
    <dbReference type="NCBI Taxonomy" id="113540"/>
    <lineage>
        <taxon>Eukaryota</taxon>
        <taxon>Metazoa</taxon>
        <taxon>Chordata</taxon>
        <taxon>Craniata</taxon>
        <taxon>Vertebrata</taxon>
        <taxon>Euteleostomi</taxon>
        <taxon>Actinopterygii</taxon>
        <taxon>Neopterygii</taxon>
        <taxon>Teleostei</taxon>
        <taxon>Osteoglossocephala</taxon>
        <taxon>Osteoglossomorpha</taxon>
        <taxon>Osteoglossiformes</taxon>
        <taxon>Osteoglossidae</taxon>
        <taxon>Scleropages</taxon>
    </lineage>
</organism>
<dbReference type="PROSITE" id="PS51450">
    <property type="entry name" value="LRR"/>
    <property type="match status" value="1"/>
</dbReference>
<protein>
    <submittedName>
        <fullName evidence="5">Leucine rich repeat containing 10-like</fullName>
    </submittedName>
</protein>
<dbReference type="PANTHER" id="PTHR48051:SF37">
    <property type="entry name" value="LEUCINE RICH REPEAT CONTAINING 10"/>
    <property type="match status" value="1"/>
</dbReference>
<evidence type="ECO:0000256" key="3">
    <source>
        <dbReference type="SAM" id="MobiDB-lite"/>
    </source>
</evidence>
<dbReference type="Gene3D" id="3.80.10.10">
    <property type="entry name" value="Ribonuclease Inhibitor"/>
    <property type="match status" value="1"/>
</dbReference>
<evidence type="ECO:0000313" key="5">
    <source>
        <dbReference type="EMBL" id="KPP62599.1"/>
    </source>
</evidence>
<reference evidence="5 6" key="1">
    <citation type="submission" date="2015-08" db="EMBL/GenBank/DDBJ databases">
        <title>The genome of the Asian arowana (Scleropages formosus).</title>
        <authorList>
            <person name="Tan M.H."/>
            <person name="Gan H.M."/>
            <person name="Croft L.J."/>
            <person name="Austin C.M."/>
        </authorList>
    </citation>
    <scope>NUCLEOTIDE SEQUENCE [LARGE SCALE GENOMIC DNA]</scope>
    <source>
        <strain evidence="5">Aro1</strain>
    </source>
</reference>
<evidence type="ECO:0000256" key="2">
    <source>
        <dbReference type="ARBA" id="ARBA00022737"/>
    </source>
</evidence>
<comment type="caution">
    <text evidence="5">The sequence shown here is derived from an EMBL/GenBank/DDBJ whole genome shotgun (WGS) entry which is preliminary data.</text>
</comment>
<accession>A0A0P7WGI7</accession>
<evidence type="ECO:0000313" key="6">
    <source>
        <dbReference type="Proteomes" id="UP000034805"/>
    </source>
</evidence>
<dbReference type="SMART" id="SM00369">
    <property type="entry name" value="LRR_TYP"/>
    <property type="match status" value="5"/>
</dbReference>
<dbReference type="AlphaFoldDB" id="A0A0P7WGI7"/>
<sequence>MTPSSTTEFVPERCCDLLTITDSANRPTDKGLLRSLDSYTDMGSCTGGREGVQFIISVSGAVKQRGELRSLKDADEDSGPYGVPHPHVSETEPNADHRRTYEVDDFVLQGLKSTAWLRLHLGEPLPVGDSSRSWCGECGRDDSVGVAIRAVEVTTPSMGNSVRGVLAFVPLERCQHYLVGDLKEMPLDRVADLSSRQLQRFPMAVCAFGELLRLYLSENRLQTLPPELHGLQQLQLLALDFNSLEELPLVVCRLPQLNTLYLGSNRLRRLPRELGQLKELRTLWVEANCLCEFPQVLCELPNLRTLHLGYNRLRSLPRELVQLGELRSIWLEGNLLTEFPPVLLDMHLLDVIDVDRNRIRHFPSLVHLRGLKLVIYDHNPCINAPAVAEGVRRVGRWADCTDDSEEEEEAAERRAKAGAVEDVAAQEVPAEQSEAE</sequence>
<evidence type="ECO:0000259" key="4">
    <source>
        <dbReference type="Pfam" id="PF23598"/>
    </source>
</evidence>
<proteinExistence type="predicted"/>
<dbReference type="Proteomes" id="UP000034805">
    <property type="component" value="Unassembled WGS sequence"/>
</dbReference>
<feature type="region of interest" description="Disordered" evidence="3">
    <location>
        <begin position="402"/>
        <end position="436"/>
    </location>
</feature>
<dbReference type="SMART" id="SM00364">
    <property type="entry name" value="LRR_BAC"/>
    <property type="match status" value="5"/>
</dbReference>
<dbReference type="PANTHER" id="PTHR48051">
    <property type="match status" value="1"/>
</dbReference>
<dbReference type="InterPro" id="IPR003591">
    <property type="entry name" value="Leu-rich_rpt_typical-subtyp"/>
</dbReference>
<dbReference type="InterPro" id="IPR032675">
    <property type="entry name" value="LRR_dom_sf"/>
</dbReference>
<evidence type="ECO:0000256" key="1">
    <source>
        <dbReference type="ARBA" id="ARBA00022614"/>
    </source>
</evidence>
<dbReference type="STRING" id="113540.ENSSFOP00015024340"/>
<name>A0A0P7WGI7_SCLFO</name>
<keyword evidence="2" id="KW-0677">Repeat</keyword>
<dbReference type="GO" id="GO:0005737">
    <property type="term" value="C:cytoplasm"/>
    <property type="evidence" value="ECO:0007669"/>
    <property type="project" value="TreeGrafter"/>
</dbReference>
<keyword evidence="1" id="KW-0433">Leucine-rich repeat</keyword>
<dbReference type="EMBL" id="JARO02008532">
    <property type="protein sequence ID" value="KPP62599.1"/>
    <property type="molecule type" value="Genomic_DNA"/>
</dbReference>